<keyword evidence="1" id="KW-0805">Transcription regulation</keyword>
<evidence type="ECO:0000256" key="1">
    <source>
        <dbReference type="ARBA" id="ARBA00023015"/>
    </source>
</evidence>
<dbReference type="SMART" id="SM00342">
    <property type="entry name" value="HTH_ARAC"/>
    <property type="match status" value="1"/>
</dbReference>
<dbReference type="InterPro" id="IPR009057">
    <property type="entry name" value="Homeodomain-like_sf"/>
</dbReference>
<evidence type="ECO:0000313" key="5">
    <source>
        <dbReference type="EMBL" id="MFC7404968.1"/>
    </source>
</evidence>
<dbReference type="InterPro" id="IPR050204">
    <property type="entry name" value="AraC_XylS_family_regulators"/>
</dbReference>
<keyword evidence="2" id="KW-0238">DNA-binding</keyword>
<reference evidence="6" key="1">
    <citation type="journal article" date="2019" name="Int. J. Syst. Evol. Microbiol.">
        <title>The Global Catalogue of Microorganisms (GCM) 10K type strain sequencing project: providing services to taxonomists for standard genome sequencing and annotation.</title>
        <authorList>
            <consortium name="The Broad Institute Genomics Platform"/>
            <consortium name="The Broad Institute Genome Sequencing Center for Infectious Disease"/>
            <person name="Wu L."/>
            <person name="Ma J."/>
        </authorList>
    </citation>
    <scope>NUCLEOTIDE SEQUENCE [LARGE SCALE GENOMIC DNA]</scope>
    <source>
        <strain evidence="6">JCM 1490</strain>
    </source>
</reference>
<dbReference type="PROSITE" id="PS01124">
    <property type="entry name" value="HTH_ARAC_FAMILY_2"/>
    <property type="match status" value="1"/>
</dbReference>
<evidence type="ECO:0000256" key="3">
    <source>
        <dbReference type="ARBA" id="ARBA00023163"/>
    </source>
</evidence>
<name>A0ABW2Q949_9MICO</name>
<gene>
    <name evidence="5" type="ORF">ACFQQL_07590</name>
</gene>
<evidence type="ECO:0000256" key="2">
    <source>
        <dbReference type="ARBA" id="ARBA00023125"/>
    </source>
</evidence>
<dbReference type="SUPFAM" id="SSF46689">
    <property type="entry name" value="Homeodomain-like"/>
    <property type="match status" value="1"/>
</dbReference>
<feature type="domain" description="HTH araC/xylS-type" evidence="4">
    <location>
        <begin position="154"/>
        <end position="227"/>
    </location>
</feature>
<dbReference type="Proteomes" id="UP001596455">
    <property type="component" value="Unassembled WGS sequence"/>
</dbReference>
<dbReference type="RefSeq" id="WP_382392859.1">
    <property type="nucleotide sequence ID" value="NZ_JBHTCQ010000001.1"/>
</dbReference>
<dbReference type="PANTHER" id="PTHR46796">
    <property type="entry name" value="HTH-TYPE TRANSCRIPTIONAL ACTIVATOR RHAS-RELATED"/>
    <property type="match status" value="1"/>
</dbReference>
<evidence type="ECO:0000313" key="6">
    <source>
        <dbReference type="Proteomes" id="UP001596455"/>
    </source>
</evidence>
<dbReference type="PANTHER" id="PTHR46796:SF15">
    <property type="entry name" value="BLL1074 PROTEIN"/>
    <property type="match status" value="1"/>
</dbReference>
<dbReference type="Gene3D" id="1.10.10.60">
    <property type="entry name" value="Homeodomain-like"/>
    <property type="match status" value="1"/>
</dbReference>
<keyword evidence="3" id="KW-0804">Transcription</keyword>
<evidence type="ECO:0000259" key="4">
    <source>
        <dbReference type="PROSITE" id="PS01124"/>
    </source>
</evidence>
<keyword evidence="6" id="KW-1185">Reference proteome</keyword>
<proteinExistence type="predicted"/>
<protein>
    <submittedName>
        <fullName evidence="5">Helix-turn-helix domain-containing protein</fullName>
    </submittedName>
</protein>
<accession>A0ABW2Q949</accession>
<dbReference type="EMBL" id="JBHTCQ010000001">
    <property type="protein sequence ID" value="MFC7404968.1"/>
    <property type="molecule type" value="Genomic_DNA"/>
</dbReference>
<sequence>MTDDGAGLRHEVLCGPGGRHVRIWASESHRPTAFTSVAGSHPGLAFTRVGGTTWVTVRGPETRATQLPVPADAEFFGVDLRLGAYLRMHPPGGLRDLNDQMLSVLPDDRFLLAGEAWQMPTPQNVDVLLDRLARAGVLAFDPAVEDIRHGEMRGLSARTAQERFTRAVGISRRTHAAIERAHRAAHLLRRGTPLAAVVYDAGYYDQPHLTRALRRFVGHTPGEVAAGGLGLDLGPA</sequence>
<comment type="caution">
    <text evidence="5">The sequence shown here is derived from an EMBL/GenBank/DDBJ whole genome shotgun (WGS) entry which is preliminary data.</text>
</comment>
<dbReference type="InterPro" id="IPR018060">
    <property type="entry name" value="HTH_AraC"/>
</dbReference>
<dbReference type="Pfam" id="PF12833">
    <property type="entry name" value="HTH_18"/>
    <property type="match status" value="1"/>
</dbReference>
<organism evidence="5 6">
    <name type="scientific">Georgenia alba</name>
    <dbReference type="NCBI Taxonomy" id="2233858"/>
    <lineage>
        <taxon>Bacteria</taxon>
        <taxon>Bacillati</taxon>
        <taxon>Actinomycetota</taxon>
        <taxon>Actinomycetes</taxon>
        <taxon>Micrococcales</taxon>
        <taxon>Bogoriellaceae</taxon>
        <taxon>Georgenia</taxon>
    </lineage>
</organism>